<gene>
    <name evidence="2" type="ORF">CUNI_LOCUS1332</name>
</gene>
<keyword evidence="1" id="KW-0472">Membrane</keyword>
<feature type="transmembrane region" description="Helical" evidence="1">
    <location>
        <begin position="343"/>
        <end position="366"/>
    </location>
</feature>
<evidence type="ECO:0000313" key="3">
    <source>
        <dbReference type="Proteomes" id="UP000678393"/>
    </source>
</evidence>
<feature type="transmembrane region" description="Helical" evidence="1">
    <location>
        <begin position="197"/>
        <end position="215"/>
    </location>
</feature>
<dbReference type="EMBL" id="CAJHNH020000162">
    <property type="protein sequence ID" value="CAG5115774.1"/>
    <property type="molecule type" value="Genomic_DNA"/>
</dbReference>
<evidence type="ECO:0000313" key="2">
    <source>
        <dbReference type="EMBL" id="CAG5115774.1"/>
    </source>
</evidence>
<dbReference type="AlphaFoldDB" id="A0A8S3YGS9"/>
<comment type="caution">
    <text evidence="2">The sequence shown here is derived from an EMBL/GenBank/DDBJ whole genome shotgun (WGS) entry which is preliminary data.</text>
</comment>
<keyword evidence="3" id="KW-1185">Reference proteome</keyword>
<organism evidence="2 3">
    <name type="scientific">Candidula unifasciata</name>
    <dbReference type="NCBI Taxonomy" id="100452"/>
    <lineage>
        <taxon>Eukaryota</taxon>
        <taxon>Metazoa</taxon>
        <taxon>Spiralia</taxon>
        <taxon>Lophotrochozoa</taxon>
        <taxon>Mollusca</taxon>
        <taxon>Gastropoda</taxon>
        <taxon>Heterobranchia</taxon>
        <taxon>Euthyneura</taxon>
        <taxon>Panpulmonata</taxon>
        <taxon>Eupulmonata</taxon>
        <taxon>Stylommatophora</taxon>
        <taxon>Helicina</taxon>
        <taxon>Helicoidea</taxon>
        <taxon>Geomitridae</taxon>
        <taxon>Candidula</taxon>
    </lineage>
</organism>
<protein>
    <submittedName>
        <fullName evidence="2">Uncharacterized protein</fullName>
    </submittedName>
</protein>
<dbReference type="Gene3D" id="1.20.120.1760">
    <property type="match status" value="1"/>
</dbReference>
<keyword evidence="1" id="KW-1133">Transmembrane helix</keyword>
<dbReference type="InterPro" id="IPR043130">
    <property type="entry name" value="CDP-OH_PTrfase_TM_dom"/>
</dbReference>
<feature type="transmembrane region" description="Helical" evidence="1">
    <location>
        <begin position="43"/>
        <end position="65"/>
    </location>
</feature>
<feature type="transmembrane region" description="Helical" evidence="1">
    <location>
        <begin position="314"/>
        <end position="337"/>
    </location>
</feature>
<evidence type="ECO:0000256" key="1">
    <source>
        <dbReference type="SAM" id="Phobius"/>
    </source>
</evidence>
<dbReference type="OrthoDB" id="10253254at2759"/>
<keyword evidence="1" id="KW-0812">Transmembrane</keyword>
<feature type="non-terminal residue" evidence="2">
    <location>
        <position position="1"/>
    </location>
</feature>
<name>A0A8S3YGS9_9EUPU</name>
<reference evidence="2" key="1">
    <citation type="submission" date="2021-04" db="EMBL/GenBank/DDBJ databases">
        <authorList>
            <consortium name="Molecular Ecology Group"/>
        </authorList>
    </citation>
    <scope>NUCLEOTIDE SEQUENCE</scope>
</reference>
<accession>A0A8S3YGS9</accession>
<proteinExistence type="predicted"/>
<sequence length="377" mass="42840">IDMMTCQRWPWPRWTAYWTPPPSWPRRLLCENRYICTCSKSGWRIFAGIMLTYFLVMDVLLFTSFKSTNLVTDSKGGKLEEIYTPITHLSIKALLNDHPSQFIIAPSTEYFNFITKFSSVFSFITPNMISVGHLIIGFVACKFIASENLQDRRIGVILYEYRTWVDALDGTVHRAQDGLHLQYHSDHSTFGYAVDSLFDTLGGIFLCFGIFFYLLKTSGPEKSHLPLSVSARAEAGSGEVAIGPTSNGLERNKALYSLKVIVWKSLTFGVCLAVAGKCWDVAVEEFTQVLQVEIKNDELANLQRKICHSAKTVVIFYLWRLFGGQSVLNYVLLAIYMDKVLEFLSYIHYLLLLAAGVLYVVTAVYLQHIRDVLHLPH</sequence>
<dbReference type="Proteomes" id="UP000678393">
    <property type="component" value="Unassembled WGS sequence"/>
</dbReference>